<accession>A0A453NXL4</accession>
<keyword evidence="2" id="KW-1185">Reference proteome</keyword>
<dbReference type="AlphaFoldDB" id="A0A453NXL4"/>
<dbReference type="Gramene" id="AET6Gv20530100.4">
    <property type="protein sequence ID" value="AET6Gv20530100.4"/>
    <property type="gene ID" value="AET6Gv20530100"/>
</dbReference>
<evidence type="ECO:0000313" key="2">
    <source>
        <dbReference type="Proteomes" id="UP000015105"/>
    </source>
</evidence>
<reference evidence="1" key="5">
    <citation type="journal article" date="2021" name="G3 (Bethesda)">
        <title>Aegilops tauschii genome assembly Aet v5.0 features greater sequence contiguity and improved annotation.</title>
        <authorList>
            <person name="Wang L."/>
            <person name="Zhu T."/>
            <person name="Rodriguez J.C."/>
            <person name="Deal K.R."/>
            <person name="Dubcovsky J."/>
            <person name="McGuire P.E."/>
            <person name="Lux T."/>
            <person name="Spannagl M."/>
            <person name="Mayer K.F.X."/>
            <person name="Baldrich P."/>
            <person name="Meyers B.C."/>
            <person name="Huo N."/>
            <person name="Gu Y.Q."/>
            <person name="Zhou H."/>
            <person name="Devos K.M."/>
            <person name="Bennetzen J.L."/>
            <person name="Unver T."/>
            <person name="Budak H."/>
            <person name="Gulick P.J."/>
            <person name="Galiba G."/>
            <person name="Kalapos B."/>
            <person name="Nelson D.R."/>
            <person name="Li P."/>
            <person name="You F.M."/>
            <person name="Luo M.C."/>
            <person name="Dvorak J."/>
        </authorList>
    </citation>
    <scope>NUCLEOTIDE SEQUENCE [LARGE SCALE GENOMIC DNA]</scope>
    <source>
        <strain evidence="1">cv. AL8/78</strain>
    </source>
</reference>
<evidence type="ECO:0000313" key="1">
    <source>
        <dbReference type="EnsemblPlants" id="AET6Gv20530100.4"/>
    </source>
</evidence>
<reference evidence="1" key="4">
    <citation type="submission" date="2019-03" db="UniProtKB">
        <authorList>
            <consortium name="EnsemblPlants"/>
        </authorList>
    </citation>
    <scope>IDENTIFICATION</scope>
</reference>
<sequence length="57" mass="6119">GSTGACDSREHLIFSNWPRNALRELKVMRPGRSTVLASTSITGNASTSMLLRSSLIA</sequence>
<reference evidence="1" key="3">
    <citation type="journal article" date="2017" name="Nature">
        <title>Genome sequence of the progenitor of the wheat D genome Aegilops tauschii.</title>
        <authorList>
            <person name="Luo M.C."/>
            <person name="Gu Y.Q."/>
            <person name="Puiu D."/>
            <person name="Wang H."/>
            <person name="Twardziok S.O."/>
            <person name="Deal K.R."/>
            <person name="Huo N."/>
            <person name="Zhu T."/>
            <person name="Wang L."/>
            <person name="Wang Y."/>
            <person name="McGuire P.E."/>
            <person name="Liu S."/>
            <person name="Long H."/>
            <person name="Ramasamy R.K."/>
            <person name="Rodriguez J.C."/>
            <person name="Van S.L."/>
            <person name="Yuan L."/>
            <person name="Wang Z."/>
            <person name="Xia Z."/>
            <person name="Xiao L."/>
            <person name="Anderson O.D."/>
            <person name="Ouyang S."/>
            <person name="Liang Y."/>
            <person name="Zimin A.V."/>
            <person name="Pertea G."/>
            <person name="Qi P."/>
            <person name="Bennetzen J.L."/>
            <person name="Dai X."/>
            <person name="Dawson M.W."/>
            <person name="Muller H.G."/>
            <person name="Kugler K."/>
            <person name="Rivarola-Duarte L."/>
            <person name="Spannagl M."/>
            <person name="Mayer K.F.X."/>
            <person name="Lu F.H."/>
            <person name="Bevan M.W."/>
            <person name="Leroy P."/>
            <person name="Li P."/>
            <person name="You F.M."/>
            <person name="Sun Q."/>
            <person name="Liu Z."/>
            <person name="Lyons E."/>
            <person name="Wicker T."/>
            <person name="Salzberg S.L."/>
            <person name="Devos K.M."/>
            <person name="Dvorak J."/>
        </authorList>
    </citation>
    <scope>NUCLEOTIDE SEQUENCE [LARGE SCALE GENOMIC DNA]</scope>
    <source>
        <strain evidence="1">cv. AL8/78</strain>
    </source>
</reference>
<protein>
    <submittedName>
        <fullName evidence="1">Uncharacterized protein</fullName>
    </submittedName>
</protein>
<organism evidence="1 2">
    <name type="scientific">Aegilops tauschii subsp. strangulata</name>
    <name type="common">Goatgrass</name>
    <dbReference type="NCBI Taxonomy" id="200361"/>
    <lineage>
        <taxon>Eukaryota</taxon>
        <taxon>Viridiplantae</taxon>
        <taxon>Streptophyta</taxon>
        <taxon>Embryophyta</taxon>
        <taxon>Tracheophyta</taxon>
        <taxon>Spermatophyta</taxon>
        <taxon>Magnoliopsida</taxon>
        <taxon>Liliopsida</taxon>
        <taxon>Poales</taxon>
        <taxon>Poaceae</taxon>
        <taxon>BOP clade</taxon>
        <taxon>Pooideae</taxon>
        <taxon>Triticodae</taxon>
        <taxon>Triticeae</taxon>
        <taxon>Triticinae</taxon>
        <taxon>Aegilops</taxon>
    </lineage>
</organism>
<dbReference type="EnsemblPlants" id="AET6Gv20530100.4">
    <property type="protein sequence ID" value="AET6Gv20530100.4"/>
    <property type="gene ID" value="AET6Gv20530100"/>
</dbReference>
<proteinExistence type="predicted"/>
<reference evidence="2" key="2">
    <citation type="journal article" date="2017" name="Nat. Plants">
        <title>The Aegilops tauschii genome reveals multiple impacts of transposons.</title>
        <authorList>
            <person name="Zhao G."/>
            <person name="Zou C."/>
            <person name="Li K."/>
            <person name="Wang K."/>
            <person name="Li T."/>
            <person name="Gao L."/>
            <person name="Zhang X."/>
            <person name="Wang H."/>
            <person name="Yang Z."/>
            <person name="Liu X."/>
            <person name="Jiang W."/>
            <person name="Mao L."/>
            <person name="Kong X."/>
            <person name="Jiao Y."/>
            <person name="Jia J."/>
        </authorList>
    </citation>
    <scope>NUCLEOTIDE SEQUENCE [LARGE SCALE GENOMIC DNA]</scope>
    <source>
        <strain evidence="2">cv. AL8/78</strain>
    </source>
</reference>
<dbReference type="Proteomes" id="UP000015105">
    <property type="component" value="Chromosome 6D"/>
</dbReference>
<name>A0A453NXL4_AEGTS</name>
<reference evidence="2" key="1">
    <citation type="journal article" date="2014" name="Science">
        <title>Ancient hybridizations among the ancestral genomes of bread wheat.</title>
        <authorList>
            <consortium name="International Wheat Genome Sequencing Consortium,"/>
            <person name="Marcussen T."/>
            <person name="Sandve S.R."/>
            <person name="Heier L."/>
            <person name="Spannagl M."/>
            <person name="Pfeifer M."/>
            <person name="Jakobsen K.S."/>
            <person name="Wulff B.B."/>
            <person name="Steuernagel B."/>
            <person name="Mayer K.F."/>
            <person name="Olsen O.A."/>
        </authorList>
    </citation>
    <scope>NUCLEOTIDE SEQUENCE [LARGE SCALE GENOMIC DNA]</scope>
    <source>
        <strain evidence="2">cv. AL8/78</strain>
    </source>
</reference>